<dbReference type="PROSITE" id="PS00893">
    <property type="entry name" value="NUDIX_BOX"/>
    <property type="match status" value="1"/>
</dbReference>
<reference evidence="5 6" key="1">
    <citation type="submission" date="2021-05" db="EMBL/GenBank/DDBJ databases">
        <title>Fusibacter ferrireducens sp. nov., an anaerobic, sulfur- and Fe-reducing bacterium isolated from the mangrove sediment.</title>
        <authorList>
            <person name="Qiu D."/>
        </authorList>
    </citation>
    <scope>NUCLEOTIDE SEQUENCE [LARGE SCALE GENOMIC DNA]</scope>
    <source>
        <strain evidence="5 6">DSM 12116</strain>
    </source>
</reference>
<dbReference type="RefSeq" id="WP_213238701.1">
    <property type="nucleotide sequence ID" value="NZ_JAHBCL010000075.1"/>
</dbReference>
<proteinExistence type="inferred from homology"/>
<name>A0ABS5PW49_9FIRM</name>
<comment type="cofactor">
    <cofactor evidence="1">
        <name>Mg(2+)</name>
        <dbReference type="ChEBI" id="CHEBI:18420"/>
    </cofactor>
</comment>
<dbReference type="Proteomes" id="UP000746471">
    <property type="component" value="Unassembled WGS sequence"/>
</dbReference>
<comment type="caution">
    <text evidence="5">The sequence shown here is derived from an EMBL/GenBank/DDBJ whole genome shotgun (WGS) entry which is preliminary data.</text>
</comment>
<dbReference type="InterPro" id="IPR020084">
    <property type="entry name" value="NUDIX_hydrolase_CS"/>
</dbReference>
<dbReference type="PANTHER" id="PTHR43046:SF2">
    <property type="entry name" value="8-OXO-DGTP DIPHOSPHATASE-RELATED"/>
    <property type="match status" value="1"/>
</dbReference>
<dbReference type="EMBL" id="JAHBCL010000075">
    <property type="protein sequence ID" value="MBS7528846.1"/>
    <property type="molecule type" value="Genomic_DNA"/>
</dbReference>
<keyword evidence="2 3" id="KW-0378">Hydrolase</keyword>
<gene>
    <name evidence="5" type="ORF">KHM83_19445</name>
</gene>
<dbReference type="InterPro" id="IPR015797">
    <property type="entry name" value="NUDIX_hydrolase-like_dom_sf"/>
</dbReference>
<dbReference type="PANTHER" id="PTHR43046">
    <property type="entry name" value="GDP-MANNOSE MANNOSYL HYDROLASE"/>
    <property type="match status" value="1"/>
</dbReference>
<dbReference type="InterPro" id="IPR000086">
    <property type="entry name" value="NUDIX_hydrolase_dom"/>
</dbReference>
<feature type="domain" description="Nudix hydrolase" evidence="4">
    <location>
        <begin position="5"/>
        <end position="111"/>
    </location>
</feature>
<evidence type="ECO:0000256" key="2">
    <source>
        <dbReference type="ARBA" id="ARBA00022801"/>
    </source>
</evidence>
<evidence type="ECO:0000313" key="6">
    <source>
        <dbReference type="Proteomes" id="UP000746471"/>
    </source>
</evidence>
<keyword evidence="6" id="KW-1185">Reference proteome</keyword>
<dbReference type="Gene3D" id="3.90.79.10">
    <property type="entry name" value="Nucleoside Triphosphate Pyrophosphohydrolase"/>
    <property type="match status" value="1"/>
</dbReference>
<evidence type="ECO:0000256" key="1">
    <source>
        <dbReference type="ARBA" id="ARBA00001946"/>
    </source>
</evidence>
<organism evidence="5 6">
    <name type="scientific">Fusibacter paucivorans</name>
    <dbReference type="NCBI Taxonomy" id="76009"/>
    <lineage>
        <taxon>Bacteria</taxon>
        <taxon>Bacillati</taxon>
        <taxon>Bacillota</taxon>
        <taxon>Clostridia</taxon>
        <taxon>Eubacteriales</taxon>
        <taxon>Eubacteriales Family XII. Incertae Sedis</taxon>
        <taxon>Fusibacter</taxon>
    </lineage>
</organism>
<evidence type="ECO:0000256" key="3">
    <source>
        <dbReference type="RuleBase" id="RU003476"/>
    </source>
</evidence>
<sequence length="111" mass="12768">MGKVFQLCGASIILYRNNEVLLQKRTDNQCWGYHGGAIEVGEIVEDAAKRELFEETGLTANRIELYGVFSGPDQYHVYLAIIKYMKWQLKIQLPDNDFTWLMHTAFCSSLC</sequence>
<protein>
    <submittedName>
        <fullName evidence="5">NUDIX domain-containing protein</fullName>
    </submittedName>
</protein>
<dbReference type="SUPFAM" id="SSF55811">
    <property type="entry name" value="Nudix"/>
    <property type="match status" value="1"/>
</dbReference>
<evidence type="ECO:0000259" key="4">
    <source>
        <dbReference type="PROSITE" id="PS51462"/>
    </source>
</evidence>
<dbReference type="Pfam" id="PF00293">
    <property type="entry name" value="NUDIX"/>
    <property type="match status" value="1"/>
</dbReference>
<comment type="similarity">
    <text evidence="3">Belongs to the Nudix hydrolase family.</text>
</comment>
<dbReference type="InterPro" id="IPR020476">
    <property type="entry name" value="Nudix_hydrolase"/>
</dbReference>
<dbReference type="PRINTS" id="PR00502">
    <property type="entry name" value="NUDIXFAMILY"/>
</dbReference>
<accession>A0ABS5PW49</accession>
<evidence type="ECO:0000313" key="5">
    <source>
        <dbReference type="EMBL" id="MBS7528846.1"/>
    </source>
</evidence>
<dbReference type="PROSITE" id="PS51462">
    <property type="entry name" value="NUDIX"/>
    <property type="match status" value="1"/>
</dbReference>